<protein>
    <submittedName>
        <fullName evidence="3">Gamma-glutamylcyclotransferase</fullName>
    </submittedName>
</protein>
<evidence type="ECO:0000256" key="1">
    <source>
        <dbReference type="ARBA" id="ARBA00023239"/>
    </source>
</evidence>
<accession>A0A7C3YMT0</accession>
<reference evidence="3" key="1">
    <citation type="journal article" date="2020" name="mSystems">
        <title>Genome- and Community-Level Interaction Insights into Carbon Utilization and Element Cycling Functions of Hydrothermarchaeota in Hydrothermal Sediment.</title>
        <authorList>
            <person name="Zhou Z."/>
            <person name="Liu Y."/>
            <person name="Xu W."/>
            <person name="Pan J."/>
            <person name="Luo Z.H."/>
            <person name="Li M."/>
        </authorList>
    </citation>
    <scope>NUCLEOTIDE SEQUENCE [LARGE SCALE GENOMIC DNA]</scope>
    <source>
        <strain evidence="3">SpSt-97</strain>
    </source>
</reference>
<dbReference type="InterPro" id="IPR036568">
    <property type="entry name" value="GGCT-like_sf"/>
</dbReference>
<feature type="domain" description="Gamma-glutamylcyclotransferase AIG2-like" evidence="2">
    <location>
        <begin position="3"/>
        <end position="101"/>
    </location>
</feature>
<dbReference type="AlphaFoldDB" id="A0A7C3YMT0"/>
<organism evidence="3">
    <name type="scientific">Geoglobus ahangari</name>
    <dbReference type="NCBI Taxonomy" id="113653"/>
    <lineage>
        <taxon>Archaea</taxon>
        <taxon>Methanobacteriati</taxon>
        <taxon>Methanobacteriota</taxon>
        <taxon>Archaeoglobi</taxon>
        <taxon>Archaeoglobales</taxon>
        <taxon>Archaeoglobaceae</taxon>
        <taxon>Geoglobus</taxon>
    </lineage>
</organism>
<dbReference type="InterPro" id="IPR017939">
    <property type="entry name" value="G-Glutamylcylcotransferase"/>
</dbReference>
<dbReference type="SUPFAM" id="SSF110857">
    <property type="entry name" value="Gamma-glutamyl cyclotransferase-like"/>
    <property type="match status" value="1"/>
</dbReference>
<dbReference type="GO" id="GO:0016740">
    <property type="term" value="F:transferase activity"/>
    <property type="evidence" value="ECO:0007669"/>
    <property type="project" value="UniProtKB-KW"/>
</dbReference>
<dbReference type="EMBL" id="DTPI01000006">
    <property type="protein sequence ID" value="HGE65706.1"/>
    <property type="molecule type" value="Genomic_DNA"/>
</dbReference>
<dbReference type="PANTHER" id="PTHR12935">
    <property type="entry name" value="GAMMA-GLUTAMYLCYCLOTRANSFERASE"/>
    <property type="match status" value="1"/>
</dbReference>
<comment type="caution">
    <text evidence="3">The sequence shown here is derived from an EMBL/GenBank/DDBJ whole genome shotgun (WGS) entry which is preliminary data.</text>
</comment>
<dbReference type="Gene3D" id="3.10.490.10">
    <property type="entry name" value="Gamma-glutamyl cyclotransferase-like"/>
    <property type="match status" value="1"/>
</dbReference>
<keyword evidence="3" id="KW-0808">Transferase</keyword>
<dbReference type="InterPro" id="IPR009288">
    <property type="entry name" value="AIG2-like_dom"/>
</dbReference>
<proteinExistence type="predicted"/>
<dbReference type="CDD" id="cd06661">
    <property type="entry name" value="GGCT_like"/>
    <property type="match status" value="1"/>
</dbReference>
<gene>
    <name evidence="3" type="ORF">ENX77_01010</name>
</gene>
<name>A0A7C3YMT0_9EURY</name>
<dbReference type="GO" id="GO:0003839">
    <property type="term" value="F:gamma-glutamylcyclotransferase activity"/>
    <property type="evidence" value="ECO:0007669"/>
    <property type="project" value="InterPro"/>
</dbReference>
<keyword evidence="1" id="KW-0456">Lyase</keyword>
<dbReference type="Pfam" id="PF06094">
    <property type="entry name" value="GGACT"/>
    <property type="match status" value="1"/>
</dbReference>
<evidence type="ECO:0000313" key="3">
    <source>
        <dbReference type="EMBL" id="HGE65706.1"/>
    </source>
</evidence>
<dbReference type="PANTHER" id="PTHR12935:SF0">
    <property type="entry name" value="GAMMA-GLUTAMYLCYCLOTRANSFERASE"/>
    <property type="match status" value="1"/>
</dbReference>
<sequence length="146" mass="16433">MLLFAYGTLINPKKAERILKTRKAKKAYLPGYKIVFNVKSPDGKGNPNIERGGNGVWGVVYEVDEKILELLDKVSPRYKRTKVEVIVDGEVKEAWTFIGKNVADVSPDPSCVESIIEGAKYHGLPEDYVSYLKKVLFTFKAVRKVI</sequence>
<dbReference type="InterPro" id="IPR013024">
    <property type="entry name" value="GGCT-like"/>
</dbReference>
<evidence type="ECO:0000259" key="2">
    <source>
        <dbReference type="Pfam" id="PF06094"/>
    </source>
</evidence>